<accession>A0A0G1U6T8</accession>
<dbReference type="SUPFAM" id="SSF143120">
    <property type="entry name" value="YefM-like"/>
    <property type="match status" value="1"/>
</dbReference>
<evidence type="ECO:0000256" key="1">
    <source>
        <dbReference type="ARBA" id="ARBA00009981"/>
    </source>
</evidence>
<dbReference type="Gene3D" id="3.40.1620.10">
    <property type="entry name" value="YefM-like domain"/>
    <property type="match status" value="1"/>
</dbReference>
<sequence>MATLKVSATKARNNFFELLNLVSGGTKVIVEKDAKEIAVIMPKETGTDLVGLKKAMADLHGAIPSFISPLRNSGSKKFLGEWDKKS</sequence>
<comment type="similarity">
    <text evidence="1">Belongs to the phD/YefM antitoxin family.</text>
</comment>
<evidence type="ECO:0008006" key="4">
    <source>
        <dbReference type="Google" id="ProtNLM"/>
    </source>
</evidence>
<dbReference type="EMBL" id="LCPC01000004">
    <property type="protein sequence ID" value="KKU89821.1"/>
    <property type="molecule type" value="Genomic_DNA"/>
</dbReference>
<reference evidence="2 3" key="1">
    <citation type="journal article" date="2015" name="Nature">
        <title>rRNA introns, odd ribosomes, and small enigmatic genomes across a large radiation of phyla.</title>
        <authorList>
            <person name="Brown C.T."/>
            <person name="Hug L.A."/>
            <person name="Thomas B.C."/>
            <person name="Sharon I."/>
            <person name="Castelle C.J."/>
            <person name="Singh A."/>
            <person name="Wilkins M.J."/>
            <person name="Williams K.H."/>
            <person name="Banfield J.F."/>
        </authorList>
    </citation>
    <scope>NUCLEOTIDE SEQUENCE [LARGE SCALE GENOMIC DNA]</scope>
</reference>
<gene>
    <name evidence="2" type="ORF">UY20_C0004G0003</name>
</gene>
<evidence type="ECO:0000313" key="2">
    <source>
        <dbReference type="EMBL" id="KKU89821.1"/>
    </source>
</evidence>
<protein>
    <recommendedName>
        <fullName evidence="4">Antitoxin</fullName>
    </recommendedName>
</protein>
<dbReference type="NCBIfam" id="TIGR01552">
    <property type="entry name" value="phd_fam"/>
    <property type="match status" value="1"/>
</dbReference>
<dbReference type="AlphaFoldDB" id="A0A0G1U6T8"/>
<organism evidence="2 3">
    <name type="scientific">Candidatus Yanofskybacteria bacterium GW2011_GWA1_48_10</name>
    <dbReference type="NCBI Taxonomy" id="1619022"/>
    <lineage>
        <taxon>Bacteria</taxon>
        <taxon>Candidatus Yanofskyibacteriota</taxon>
    </lineage>
</organism>
<comment type="caution">
    <text evidence="2">The sequence shown here is derived from an EMBL/GenBank/DDBJ whole genome shotgun (WGS) entry which is preliminary data.</text>
</comment>
<name>A0A0G1U6T8_9BACT</name>
<dbReference type="Proteomes" id="UP000034403">
    <property type="component" value="Unassembled WGS sequence"/>
</dbReference>
<dbReference type="InterPro" id="IPR036165">
    <property type="entry name" value="YefM-like_sf"/>
</dbReference>
<proteinExistence type="inferred from homology"/>
<evidence type="ECO:0000313" key="3">
    <source>
        <dbReference type="Proteomes" id="UP000034403"/>
    </source>
</evidence>